<evidence type="ECO:0000256" key="3">
    <source>
        <dbReference type="SAM" id="MobiDB-lite"/>
    </source>
</evidence>
<sequence>MPKVVSSSLVCTDSKDKEEYSNDKPLHTYYCLCGQMAAVIDRPLEKLPLRARDGARVIDGSKHAHKLTFLDDEVVHLRREEGIEEQFRKKCSKCGLWLYYRHGSASSNVTFIVQAALVQSVQSSIYNQVTSAAKAEKVMITKHTKTMGKFSSVTVSTMDEEEDEIEDREVADSYAQNARIIKKQLVRKGMMKRDNEPEQEEAAAKRQRVKGTLLNH</sequence>
<dbReference type="InterPro" id="IPR057965">
    <property type="entry name" value="STEEP1_dom"/>
</dbReference>
<evidence type="ECO:0000256" key="1">
    <source>
        <dbReference type="ARBA" id="ARBA00024205"/>
    </source>
</evidence>
<dbReference type="GO" id="GO:0006888">
    <property type="term" value="P:endoplasmic reticulum to Golgi vesicle-mediated transport"/>
    <property type="evidence" value="ECO:0007669"/>
    <property type="project" value="TreeGrafter"/>
</dbReference>
<reference evidence="6 8" key="1">
    <citation type="submission" date="2019-07" db="EMBL/GenBank/DDBJ databases">
        <title>Draft genome assembly of a fouling barnacle, Amphibalanus amphitrite (Darwin, 1854): The first reference genome for Thecostraca.</title>
        <authorList>
            <person name="Kim W."/>
        </authorList>
    </citation>
    <scope>NUCLEOTIDE SEQUENCE [LARGE SCALE GENOMIC DNA]</scope>
    <source>
        <strain evidence="6">SNU_AA5</strain>
        <tissue evidence="6">Soma without cirri and trophi</tissue>
    </source>
</reference>
<proteinExistence type="inferred from homology"/>
<evidence type="ECO:0000259" key="4">
    <source>
        <dbReference type="Pfam" id="PF25809"/>
    </source>
</evidence>
<evidence type="ECO:0000313" key="8">
    <source>
        <dbReference type="Proteomes" id="UP000440578"/>
    </source>
</evidence>
<protein>
    <recommendedName>
        <fullName evidence="2">STING ER exit protein</fullName>
    </recommendedName>
</protein>
<keyword evidence="8" id="KW-1185">Reference proteome</keyword>
<feature type="region of interest" description="Disordered" evidence="3">
    <location>
        <begin position="189"/>
        <end position="216"/>
    </location>
</feature>
<organism evidence="6 8">
    <name type="scientific">Amphibalanus amphitrite</name>
    <name type="common">Striped barnacle</name>
    <name type="synonym">Balanus amphitrite</name>
    <dbReference type="NCBI Taxonomy" id="1232801"/>
    <lineage>
        <taxon>Eukaryota</taxon>
        <taxon>Metazoa</taxon>
        <taxon>Ecdysozoa</taxon>
        <taxon>Arthropoda</taxon>
        <taxon>Crustacea</taxon>
        <taxon>Multicrustacea</taxon>
        <taxon>Cirripedia</taxon>
        <taxon>Thoracica</taxon>
        <taxon>Thoracicalcarea</taxon>
        <taxon>Balanomorpha</taxon>
        <taxon>Balanoidea</taxon>
        <taxon>Balanidae</taxon>
        <taxon>Amphibalaninae</taxon>
        <taxon>Amphibalanus</taxon>
    </lineage>
</organism>
<comment type="caution">
    <text evidence="6">The sequence shown here is derived from an EMBL/GenBank/DDBJ whole genome shotgun (WGS) entry which is preliminary data.</text>
</comment>
<dbReference type="GO" id="GO:0090158">
    <property type="term" value="P:endoplasmic reticulum membrane organization"/>
    <property type="evidence" value="ECO:0007669"/>
    <property type="project" value="TreeGrafter"/>
</dbReference>
<dbReference type="GO" id="GO:0005737">
    <property type="term" value="C:cytoplasm"/>
    <property type="evidence" value="ECO:0007669"/>
    <property type="project" value="GOC"/>
</dbReference>
<dbReference type="Pfam" id="PF25809">
    <property type="entry name" value="STEEP1"/>
    <property type="match status" value="1"/>
</dbReference>
<accession>A0A6A4W9H4</accession>
<dbReference type="PANTHER" id="PTHR46355">
    <property type="entry name" value="UPF0428 PROTEIN CXORF56"/>
    <property type="match status" value="1"/>
</dbReference>
<name>A0A6A4W9H4_AMPAM</name>
<dbReference type="InterPro" id="IPR029704">
    <property type="entry name" value="STEEP-like"/>
</dbReference>
<dbReference type="AlphaFoldDB" id="A0A6A4W9H4"/>
<dbReference type="PANTHER" id="PTHR46355:SF1">
    <property type="entry name" value="STING ER EXIT PROTEIN"/>
    <property type="match status" value="1"/>
</dbReference>
<dbReference type="EMBL" id="VIIS01000846">
    <property type="protein sequence ID" value="KAF0304423.1"/>
    <property type="molecule type" value="Genomic_DNA"/>
</dbReference>
<evidence type="ECO:0000313" key="7">
    <source>
        <dbReference type="EMBL" id="KAF0304423.1"/>
    </source>
</evidence>
<dbReference type="EMBL" id="VIIS01001725">
    <property type="protein sequence ID" value="KAF0293735.1"/>
    <property type="molecule type" value="Genomic_DNA"/>
</dbReference>
<dbReference type="Proteomes" id="UP000440578">
    <property type="component" value="Unassembled WGS sequence"/>
</dbReference>
<evidence type="ECO:0000313" key="5">
    <source>
        <dbReference type="EMBL" id="KAF0293735.1"/>
    </source>
</evidence>
<evidence type="ECO:0000313" key="6">
    <source>
        <dbReference type="EMBL" id="KAF0302693.1"/>
    </source>
</evidence>
<dbReference type="EMBL" id="VIIS01001027">
    <property type="protein sequence ID" value="KAF0302693.1"/>
    <property type="molecule type" value="Genomic_DNA"/>
</dbReference>
<feature type="domain" description="STEEP1" evidence="4">
    <location>
        <begin position="21"/>
        <end position="123"/>
    </location>
</feature>
<evidence type="ECO:0000256" key="2">
    <source>
        <dbReference type="ARBA" id="ARBA00024237"/>
    </source>
</evidence>
<comment type="similarity">
    <text evidence="1">Belongs to the STEEP1 family.</text>
</comment>
<dbReference type="OrthoDB" id="418131at2759"/>
<gene>
    <name evidence="5" type="ORF">FJT64_008519</name>
    <name evidence="7" type="ORF">FJT64_023714</name>
    <name evidence="6" type="ORF">FJT64_025231</name>
</gene>